<dbReference type="EMBL" id="FNTI01000001">
    <property type="protein sequence ID" value="SEB97845.1"/>
    <property type="molecule type" value="Genomic_DNA"/>
</dbReference>
<sequence length="367" mass="38925">MRTAICTVFMVCGLVVPAGAQQAQPAAIPVGVVKAEHKTIEKTLDFVGRVEAVNRVEIRARVQGFLEAVLFKEGDPIKENDPLYRIEKGLFQAAVEQADGALARSKASKVLTEAQLGRAEDLLAKNAGTAVARDQALAADEQAKGQIMSDEATLQTAKINLGYTDIVAPVSGRIGRTNITKGNVVGPDSGPLTVVVSQDPMYVTFPVSQRDFLRAKEDTHQVDLKAIKARLRFADGATYDQTGQINFVDVTVDRATDTVLVRATFPNPAGGLTDGQLVRVALESGTPKEMVVVPQSALIADQEGVYVFVVEDGKAVVKRIKPGGESGTDTVVQEGLSGSEQVIVEGLQGVRPGAPVKASPVTTLKRS</sequence>
<dbReference type="Gene3D" id="2.40.50.100">
    <property type="match status" value="1"/>
</dbReference>
<dbReference type="NCBIfam" id="TIGR01730">
    <property type="entry name" value="RND_mfp"/>
    <property type="match status" value="1"/>
</dbReference>
<dbReference type="SUPFAM" id="SSF111369">
    <property type="entry name" value="HlyD-like secretion proteins"/>
    <property type="match status" value="1"/>
</dbReference>
<dbReference type="PANTHER" id="PTHR30158:SF3">
    <property type="entry name" value="MULTIDRUG EFFLUX PUMP SUBUNIT ACRA-RELATED"/>
    <property type="match status" value="1"/>
</dbReference>
<dbReference type="OrthoDB" id="9816569at2"/>
<dbReference type="Pfam" id="PF25876">
    <property type="entry name" value="HH_MFP_RND"/>
    <property type="match status" value="1"/>
</dbReference>
<evidence type="ECO:0000256" key="2">
    <source>
        <dbReference type="SAM" id="SignalP"/>
    </source>
</evidence>
<dbReference type="Gene3D" id="2.40.30.170">
    <property type="match status" value="1"/>
</dbReference>
<evidence type="ECO:0000259" key="6">
    <source>
        <dbReference type="Pfam" id="PF25989"/>
    </source>
</evidence>
<proteinExistence type="inferred from homology"/>
<dbReference type="Pfam" id="PF25944">
    <property type="entry name" value="Beta-barrel_RND"/>
    <property type="match status" value="1"/>
</dbReference>
<dbReference type="Pfam" id="PF25989">
    <property type="entry name" value="YknX_C"/>
    <property type="match status" value="1"/>
</dbReference>
<evidence type="ECO:0000259" key="5">
    <source>
        <dbReference type="Pfam" id="PF25944"/>
    </source>
</evidence>
<evidence type="ECO:0000313" key="7">
    <source>
        <dbReference type="EMBL" id="SEB97845.1"/>
    </source>
</evidence>
<dbReference type="Pfam" id="PF25917">
    <property type="entry name" value="BSH_RND"/>
    <property type="match status" value="1"/>
</dbReference>
<evidence type="ECO:0000256" key="1">
    <source>
        <dbReference type="ARBA" id="ARBA00009477"/>
    </source>
</evidence>
<name>A0A1M7KLN7_9BRAD</name>
<dbReference type="InterPro" id="IPR058626">
    <property type="entry name" value="MdtA-like_b-barrel"/>
</dbReference>
<feature type="domain" description="Multidrug resistance protein MdtA-like beta-barrel" evidence="5">
    <location>
        <begin position="200"/>
        <end position="285"/>
    </location>
</feature>
<feature type="domain" description="YknX-like C-terminal permuted SH3-like" evidence="6">
    <location>
        <begin position="291"/>
        <end position="357"/>
    </location>
</feature>
<dbReference type="InterPro" id="IPR058637">
    <property type="entry name" value="YknX-like_C"/>
</dbReference>
<reference evidence="7 8" key="1">
    <citation type="submission" date="2016-10" db="EMBL/GenBank/DDBJ databases">
        <authorList>
            <person name="de Groot N.N."/>
        </authorList>
    </citation>
    <scope>NUCLEOTIDE SEQUENCE [LARGE SCALE GENOMIC DNA]</scope>
    <source>
        <strain evidence="7 8">GAS522</strain>
    </source>
</reference>
<dbReference type="GO" id="GO:0005886">
    <property type="term" value="C:plasma membrane"/>
    <property type="evidence" value="ECO:0007669"/>
    <property type="project" value="TreeGrafter"/>
</dbReference>
<keyword evidence="2" id="KW-0732">Signal</keyword>
<dbReference type="Gene3D" id="1.10.287.470">
    <property type="entry name" value="Helix hairpin bin"/>
    <property type="match status" value="1"/>
</dbReference>
<dbReference type="InterPro" id="IPR058624">
    <property type="entry name" value="MdtA-like_HH"/>
</dbReference>
<protein>
    <submittedName>
        <fullName evidence="7">Membrane fusion protein, multidrug efflux system</fullName>
    </submittedName>
</protein>
<comment type="similarity">
    <text evidence="1">Belongs to the membrane fusion protein (MFP) (TC 8.A.1) family.</text>
</comment>
<dbReference type="InterPro" id="IPR006143">
    <property type="entry name" value="RND_pump_MFP"/>
</dbReference>
<dbReference type="Proteomes" id="UP000183208">
    <property type="component" value="Unassembled WGS sequence"/>
</dbReference>
<dbReference type="GO" id="GO:0046677">
    <property type="term" value="P:response to antibiotic"/>
    <property type="evidence" value="ECO:0007669"/>
    <property type="project" value="TreeGrafter"/>
</dbReference>
<feature type="domain" description="Multidrug resistance protein MdtA-like barrel-sandwich hybrid" evidence="4">
    <location>
        <begin position="54"/>
        <end position="186"/>
    </location>
</feature>
<organism evidence="7 8">
    <name type="scientific">Bradyrhizobium lablabi</name>
    <dbReference type="NCBI Taxonomy" id="722472"/>
    <lineage>
        <taxon>Bacteria</taxon>
        <taxon>Pseudomonadati</taxon>
        <taxon>Pseudomonadota</taxon>
        <taxon>Alphaproteobacteria</taxon>
        <taxon>Hyphomicrobiales</taxon>
        <taxon>Nitrobacteraceae</taxon>
        <taxon>Bradyrhizobium</taxon>
    </lineage>
</organism>
<dbReference type="AlphaFoldDB" id="A0A1M7KLN7"/>
<gene>
    <name evidence="7" type="ORF">SAMN05444171_0371</name>
</gene>
<evidence type="ECO:0000259" key="4">
    <source>
        <dbReference type="Pfam" id="PF25917"/>
    </source>
</evidence>
<feature type="chain" id="PRO_5030032080" evidence="2">
    <location>
        <begin position="21"/>
        <end position="367"/>
    </location>
</feature>
<dbReference type="RefSeq" id="WP_074814814.1">
    <property type="nucleotide sequence ID" value="NZ_FNTI01000001.1"/>
</dbReference>
<feature type="signal peptide" evidence="2">
    <location>
        <begin position="1"/>
        <end position="20"/>
    </location>
</feature>
<feature type="domain" description="Multidrug resistance protein MdtA-like alpha-helical hairpin" evidence="3">
    <location>
        <begin position="96"/>
        <end position="164"/>
    </location>
</feature>
<dbReference type="InterPro" id="IPR058625">
    <property type="entry name" value="MdtA-like_BSH"/>
</dbReference>
<evidence type="ECO:0000313" key="8">
    <source>
        <dbReference type="Proteomes" id="UP000183208"/>
    </source>
</evidence>
<accession>A0A1M7KLN7</accession>
<evidence type="ECO:0000259" key="3">
    <source>
        <dbReference type="Pfam" id="PF25876"/>
    </source>
</evidence>
<dbReference type="GO" id="GO:0030313">
    <property type="term" value="C:cell envelope"/>
    <property type="evidence" value="ECO:0007669"/>
    <property type="project" value="UniProtKB-SubCell"/>
</dbReference>
<dbReference type="Gene3D" id="2.40.420.20">
    <property type="match status" value="1"/>
</dbReference>
<dbReference type="PANTHER" id="PTHR30158">
    <property type="entry name" value="ACRA/E-RELATED COMPONENT OF DRUG EFFLUX TRANSPORTER"/>
    <property type="match status" value="1"/>
</dbReference>
<dbReference type="GO" id="GO:0022857">
    <property type="term" value="F:transmembrane transporter activity"/>
    <property type="evidence" value="ECO:0007669"/>
    <property type="project" value="InterPro"/>
</dbReference>